<dbReference type="CDD" id="cd06223">
    <property type="entry name" value="PRTases_typeI"/>
    <property type="match status" value="1"/>
</dbReference>
<sequence length="249" mass="28047">MNLIQRTAPLVREWLFPAGCVLCGTYLSEYRDALCGVCRFCRNTLEINRDQRCVSCGRPLISEKSRCLSCRRGEEFSFDKAVSVFPYEGNYRKIMSGYKYGKNRALGFYLAESFFRALELFGPDGVPETWVPVPPRPGKIKSAGWDQIACLARCLRILSRSRSIQGEYTVPEFSLRSCLKRLPSKSQKELSKEDRKTNLLGKIVCAAKPASRILLFDDVITTGATLDVCSRVLKDAGAETVYAVSLFYD</sequence>
<dbReference type="InterPro" id="IPR029057">
    <property type="entry name" value="PRTase-like"/>
</dbReference>
<dbReference type="Gene3D" id="3.40.50.2020">
    <property type="match status" value="1"/>
</dbReference>
<gene>
    <name evidence="3" type="ORF">JFL75_14830</name>
</gene>
<dbReference type="AlphaFoldDB" id="A0A7T7XKR8"/>
<comment type="similarity">
    <text evidence="1">Belongs to the ComF/GntX family.</text>
</comment>
<proteinExistence type="inferred from homology"/>
<keyword evidence="4" id="KW-1185">Reference proteome</keyword>
<dbReference type="KEGG" id="bhc:JFL75_14830"/>
<evidence type="ECO:0000259" key="2">
    <source>
        <dbReference type="Pfam" id="PF18912"/>
    </source>
</evidence>
<dbReference type="InterPro" id="IPR000836">
    <property type="entry name" value="PRTase_dom"/>
</dbReference>
<dbReference type="EMBL" id="CP067089">
    <property type="protein sequence ID" value="QQO08199.1"/>
    <property type="molecule type" value="Genomic_DNA"/>
</dbReference>
<accession>A0A7T7XKR8</accession>
<dbReference type="Proteomes" id="UP000595917">
    <property type="component" value="Chromosome"/>
</dbReference>
<feature type="domain" description="Double zinc ribbon" evidence="2">
    <location>
        <begin position="13"/>
        <end position="71"/>
    </location>
</feature>
<dbReference type="RefSeq" id="WP_215625505.1">
    <property type="nucleotide sequence ID" value="NZ_CP067089.2"/>
</dbReference>
<reference evidence="3" key="1">
    <citation type="submission" date="2021-01" db="EMBL/GenBank/DDBJ databases">
        <title>Description of Breznakiella homolactica.</title>
        <authorList>
            <person name="Song Y."/>
            <person name="Brune A."/>
        </authorList>
    </citation>
    <scope>NUCLEOTIDE SEQUENCE</scope>
    <source>
        <strain evidence="3">RmG30</strain>
    </source>
</reference>
<protein>
    <submittedName>
        <fullName evidence="3">ComF family protein</fullName>
    </submittedName>
</protein>
<organism evidence="3 4">
    <name type="scientific">Breznakiella homolactica</name>
    <dbReference type="NCBI Taxonomy" id="2798577"/>
    <lineage>
        <taxon>Bacteria</taxon>
        <taxon>Pseudomonadati</taxon>
        <taxon>Spirochaetota</taxon>
        <taxon>Spirochaetia</taxon>
        <taxon>Spirochaetales</taxon>
        <taxon>Breznakiellaceae</taxon>
        <taxon>Breznakiella</taxon>
    </lineage>
</organism>
<name>A0A7T7XKR8_9SPIR</name>
<dbReference type="InterPro" id="IPR044005">
    <property type="entry name" value="DZR_2"/>
</dbReference>
<evidence type="ECO:0000313" key="3">
    <source>
        <dbReference type="EMBL" id="QQO08199.1"/>
    </source>
</evidence>
<evidence type="ECO:0000313" key="4">
    <source>
        <dbReference type="Proteomes" id="UP000595917"/>
    </source>
</evidence>
<dbReference type="PANTHER" id="PTHR47505:SF1">
    <property type="entry name" value="DNA UTILIZATION PROTEIN YHGH"/>
    <property type="match status" value="1"/>
</dbReference>
<dbReference type="PANTHER" id="PTHR47505">
    <property type="entry name" value="DNA UTILIZATION PROTEIN YHGH"/>
    <property type="match status" value="1"/>
</dbReference>
<evidence type="ECO:0000256" key="1">
    <source>
        <dbReference type="ARBA" id="ARBA00008007"/>
    </source>
</evidence>
<dbReference type="Pfam" id="PF18912">
    <property type="entry name" value="DZR_2"/>
    <property type="match status" value="1"/>
</dbReference>
<dbReference type="InterPro" id="IPR051910">
    <property type="entry name" value="ComF/GntX_DNA_util-trans"/>
</dbReference>
<dbReference type="SUPFAM" id="SSF53271">
    <property type="entry name" value="PRTase-like"/>
    <property type="match status" value="1"/>
</dbReference>